<evidence type="ECO:0000256" key="5">
    <source>
        <dbReference type="ARBA" id="ARBA00023163"/>
    </source>
</evidence>
<dbReference type="SUPFAM" id="SSF54427">
    <property type="entry name" value="NTF2-like"/>
    <property type="match status" value="1"/>
</dbReference>
<keyword evidence="5" id="KW-0804">Transcription</keyword>
<dbReference type="NCBIfam" id="TIGR02937">
    <property type="entry name" value="sigma70-ECF"/>
    <property type="match status" value="1"/>
</dbReference>
<dbReference type="AlphaFoldDB" id="A0A1W2FS09"/>
<keyword evidence="4" id="KW-0731">Sigma factor</keyword>
<gene>
    <name evidence="8" type="ORF">SAMN05661093_08597</name>
</gene>
<organism evidence="8 9">
    <name type="scientific">Kibdelosporangium aridum</name>
    <dbReference type="NCBI Taxonomy" id="2030"/>
    <lineage>
        <taxon>Bacteria</taxon>
        <taxon>Bacillati</taxon>
        <taxon>Actinomycetota</taxon>
        <taxon>Actinomycetes</taxon>
        <taxon>Pseudonocardiales</taxon>
        <taxon>Pseudonocardiaceae</taxon>
        <taxon>Kibdelosporangium</taxon>
    </lineage>
</organism>
<keyword evidence="3" id="KW-0805">Transcription regulation</keyword>
<dbReference type="GO" id="GO:0006352">
    <property type="term" value="P:DNA-templated transcription initiation"/>
    <property type="evidence" value="ECO:0007669"/>
    <property type="project" value="InterPro"/>
</dbReference>
<dbReference type="InterPro" id="IPR032710">
    <property type="entry name" value="NTF2-like_dom_sf"/>
</dbReference>
<dbReference type="InterPro" id="IPR013249">
    <property type="entry name" value="RNA_pol_sigma70_r4_t2"/>
</dbReference>
<dbReference type="InterPro" id="IPR013324">
    <property type="entry name" value="RNA_pol_sigma_r3/r4-like"/>
</dbReference>
<dbReference type="GO" id="GO:0003677">
    <property type="term" value="F:DNA binding"/>
    <property type="evidence" value="ECO:0007669"/>
    <property type="project" value="InterPro"/>
</dbReference>
<evidence type="ECO:0000256" key="4">
    <source>
        <dbReference type="ARBA" id="ARBA00023082"/>
    </source>
</evidence>
<dbReference type="InterPro" id="IPR036388">
    <property type="entry name" value="WH-like_DNA-bd_sf"/>
</dbReference>
<dbReference type="PANTHER" id="PTHR43133:SF65">
    <property type="entry name" value="ECF RNA POLYMERASE SIGMA FACTOR SIGG"/>
    <property type="match status" value="1"/>
</dbReference>
<dbReference type="RefSeq" id="WP_033380877.1">
    <property type="nucleotide sequence ID" value="NZ_FWXV01000010.1"/>
</dbReference>
<dbReference type="Gene3D" id="1.10.1740.10">
    <property type="match status" value="1"/>
</dbReference>
<dbReference type="EMBL" id="FWXV01000010">
    <property type="protein sequence ID" value="SMD24502.1"/>
    <property type="molecule type" value="Genomic_DNA"/>
</dbReference>
<comment type="subunit">
    <text evidence="2">Interacts transiently with the RNA polymerase catalytic core formed by RpoA, RpoB, RpoC and RpoZ (2 alpha, 1 beta, 1 beta' and 1 omega subunit) to form the RNA polymerase holoenzyme that can initiate transcription.</text>
</comment>
<feature type="domain" description="RNA polymerase sigma factor 70 region 4 type 2" evidence="7">
    <location>
        <begin position="118"/>
        <end position="167"/>
    </location>
</feature>
<dbReference type="Pfam" id="PF08281">
    <property type="entry name" value="Sigma70_r4_2"/>
    <property type="match status" value="1"/>
</dbReference>
<dbReference type="Pfam" id="PF04542">
    <property type="entry name" value="Sigma70_r2"/>
    <property type="match status" value="1"/>
</dbReference>
<dbReference type="InterPro" id="IPR007627">
    <property type="entry name" value="RNA_pol_sigma70_r2"/>
</dbReference>
<evidence type="ECO:0000259" key="6">
    <source>
        <dbReference type="Pfam" id="PF04542"/>
    </source>
</evidence>
<dbReference type="NCBIfam" id="NF006089">
    <property type="entry name" value="PRK08241.1"/>
    <property type="match status" value="1"/>
</dbReference>
<protein>
    <submittedName>
        <fullName evidence="8">RNA polymerase sigma-70 factor, ECF subfamily</fullName>
    </submittedName>
</protein>
<evidence type="ECO:0000256" key="3">
    <source>
        <dbReference type="ARBA" id="ARBA00023015"/>
    </source>
</evidence>
<dbReference type="InterPro" id="IPR014305">
    <property type="entry name" value="RNA_pol_sigma-G_actinobac"/>
</dbReference>
<dbReference type="Gene3D" id="1.10.10.10">
    <property type="entry name" value="Winged helix-like DNA-binding domain superfamily/Winged helix DNA-binding domain"/>
    <property type="match status" value="1"/>
</dbReference>
<dbReference type="InterPro" id="IPR039425">
    <property type="entry name" value="RNA_pol_sigma-70-like"/>
</dbReference>
<dbReference type="PANTHER" id="PTHR43133">
    <property type="entry name" value="RNA POLYMERASE ECF-TYPE SIGMA FACTO"/>
    <property type="match status" value="1"/>
</dbReference>
<dbReference type="InterPro" id="IPR014284">
    <property type="entry name" value="RNA_pol_sigma-70_dom"/>
</dbReference>
<proteinExistence type="inferred from homology"/>
<evidence type="ECO:0000256" key="1">
    <source>
        <dbReference type="ARBA" id="ARBA00010641"/>
    </source>
</evidence>
<feature type="domain" description="RNA polymerase sigma-70 region 2" evidence="6">
    <location>
        <begin position="6"/>
        <end position="72"/>
    </location>
</feature>
<dbReference type="NCBIfam" id="TIGR02960">
    <property type="entry name" value="SigX5"/>
    <property type="match status" value="1"/>
</dbReference>
<comment type="similarity">
    <text evidence="1">Belongs to the sigma-70 factor family. ECF subfamily.</text>
</comment>
<evidence type="ECO:0000259" key="7">
    <source>
        <dbReference type="Pfam" id="PF08281"/>
    </source>
</evidence>
<dbReference type="Gene3D" id="3.10.450.50">
    <property type="match status" value="1"/>
</dbReference>
<dbReference type="SUPFAM" id="SSF88659">
    <property type="entry name" value="Sigma3 and sigma4 domains of RNA polymerase sigma factors"/>
    <property type="match status" value="1"/>
</dbReference>
<keyword evidence="9" id="KW-1185">Reference proteome</keyword>
<dbReference type="GO" id="GO:0016987">
    <property type="term" value="F:sigma factor activity"/>
    <property type="evidence" value="ECO:0007669"/>
    <property type="project" value="UniProtKB-KW"/>
</dbReference>
<evidence type="ECO:0000313" key="9">
    <source>
        <dbReference type="Proteomes" id="UP000192674"/>
    </source>
</evidence>
<reference evidence="8 9" key="1">
    <citation type="submission" date="2017-04" db="EMBL/GenBank/DDBJ databases">
        <authorList>
            <person name="Afonso C.L."/>
            <person name="Miller P.J."/>
            <person name="Scott M.A."/>
            <person name="Spackman E."/>
            <person name="Goraichik I."/>
            <person name="Dimitrov K.M."/>
            <person name="Suarez D.L."/>
            <person name="Swayne D.E."/>
        </authorList>
    </citation>
    <scope>NUCLEOTIDE SEQUENCE [LARGE SCALE GENOMIC DNA]</scope>
    <source>
        <strain evidence="8 9">DSM 43828</strain>
    </source>
</reference>
<name>A0A1W2FS09_KIBAR</name>
<dbReference type="InterPro" id="IPR013325">
    <property type="entry name" value="RNA_pol_sigma_r2"/>
</dbReference>
<evidence type="ECO:0000256" key="2">
    <source>
        <dbReference type="ARBA" id="ARBA00011344"/>
    </source>
</evidence>
<dbReference type="SUPFAM" id="SSF88946">
    <property type="entry name" value="Sigma2 domain of RNA polymerase sigma factors"/>
    <property type="match status" value="1"/>
</dbReference>
<sequence>MHEAAFEQHRRELHVHCYRMLASFDEAEDAVQETFLRAWKGRQTFDGSAQFRAWLYKIATNTCLDMIRRRSRQVPVLESFAEVPWLQPYPDALLNEMAPPQDEPDSVAVDRETIELMFVAAMQLLPARQRAAFIARDVLDWSAKETAALLDTSVAAANSALQRARVTMQENLSRERAEWSMAELSDEERDLLAKFIDAHERLDAEAAVAISAKDIRVTMPPLPARFDGIDMVSTLIARAFGPERDGDWRLLPTCANRMPTAASYLRRPGDTVFRAFKLDVLRVQEDVIVEITTFGSSLFKHFGLPETL</sequence>
<evidence type="ECO:0000313" key="8">
    <source>
        <dbReference type="EMBL" id="SMD24502.1"/>
    </source>
</evidence>
<accession>A0A1W2FS09</accession>
<dbReference type="Proteomes" id="UP000192674">
    <property type="component" value="Unassembled WGS sequence"/>
</dbReference>